<keyword evidence="1" id="KW-0378">Hydrolase</keyword>
<dbReference type="InterPro" id="IPR011962">
    <property type="entry name" value="dCTP_deaminase"/>
</dbReference>
<dbReference type="PANTHER" id="PTHR42680">
    <property type="entry name" value="DCTP DEAMINASE"/>
    <property type="match status" value="1"/>
</dbReference>
<sequence>MLDGASILRRKIVYGWRSAHHQQQPCGIDLTLRRVLQSNAPAIIDFDNSRRKAAETTQLPFRSQDGPVTLAPGAYLAEFNEQVCIPLDVMGEIFTRSSLRRAGATLTAGVVDAGYSGALGAFLDVRNPKGIFPYKDAKLAQICIRMLEEKVTGYHGIHQSSSSTVGRDGPPAVPLDVET</sequence>
<keyword evidence="2" id="KW-0546">Nucleotide metabolism</keyword>
<accession>A0A9P9Y4Q0</accession>
<evidence type="ECO:0000313" key="4">
    <source>
        <dbReference type="EMBL" id="KAI6782909.1"/>
    </source>
</evidence>
<dbReference type="PANTHER" id="PTHR42680:SF3">
    <property type="entry name" value="DCTP DEAMINASE"/>
    <property type="match status" value="1"/>
</dbReference>
<dbReference type="Gene3D" id="2.70.40.10">
    <property type="match status" value="1"/>
</dbReference>
<dbReference type="SUPFAM" id="SSF51283">
    <property type="entry name" value="dUTPase-like"/>
    <property type="match status" value="1"/>
</dbReference>
<dbReference type="InterPro" id="IPR036157">
    <property type="entry name" value="dUTPase-like_sf"/>
</dbReference>
<evidence type="ECO:0000256" key="1">
    <source>
        <dbReference type="ARBA" id="ARBA00022801"/>
    </source>
</evidence>
<evidence type="ECO:0000313" key="5">
    <source>
        <dbReference type="Proteomes" id="UP001055219"/>
    </source>
</evidence>
<dbReference type="OrthoDB" id="2874071at2759"/>
<dbReference type="EMBL" id="JAGIXG020000010">
    <property type="protein sequence ID" value="KAI6782909.1"/>
    <property type="molecule type" value="Genomic_DNA"/>
</dbReference>
<dbReference type="RefSeq" id="XP_051363765.1">
    <property type="nucleotide sequence ID" value="XM_051504669.1"/>
</dbReference>
<dbReference type="Proteomes" id="UP001055219">
    <property type="component" value="Unassembled WGS sequence"/>
</dbReference>
<evidence type="ECO:0000256" key="3">
    <source>
        <dbReference type="SAM" id="MobiDB-lite"/>
    </source>
</evidence>
<proteinExistence type="predicted"/>
<dbReference type="GO" id="GO:0008829">
    <property type="term" value="F:dCTP deaminase activity"/>
    <property type="evidence" value="ECO:0007669"/>
    <property type="project" value="InterPro"/>
</dbReference>
<name>A0A9P9Y4Q0_9HYPO</name>
<dbReference type="GO" id="GO:0006229">
    <property type="term" value="P:dUTP biosynthetic process"/>
    <property type="evidence" value="ECO:0007669"/>
    <property type="project" value="InterPro"/>
</dbReference>
<comment type="caution">
    <text evidence="4">The sequence shown here is derived from an EMBL/GenBank/DDBJ whole genome shotgun (WGS) entry which is preliminary data.</text>
</comment>
<dbReference type="GeneID" id="75828584"/>
<dbReference type="Pfam" id="PF22769">
    <property type="entry name" value="DCD"/>
    <property type="match status" value="1"/>
</dbReference>
<gene>
    <name evidence="4" type="ORF">J7T54_002068</name>
</gene>
<protein>
    <recommendedName>
        <fullName evidence="6">dUTPase-like domain-containing protein</fullName>
    </recommendedName>
</protein>
<reference evidence="4" key="1">
    <citation type="journal article" date="2021" name="J Fungi (Basel)">
        <title>Genomic and Metabolomic Analyses of the Marine Fungus Emericellopsis cladophorae: Insights into Saltwater Adaptability Mechanisms and Its Biosynthetic Potential.</title>
        <authorList>
            <person name="Goncalves M.F.M."/>
            <person name="Hilario S."/>
            <person name="Van de Peer Y."/>
            <person name="Esteves A.C."/>
            <person name="Alves A."/>
        </authorList>
    </citation>
    <scope>NUCLEOTIDE SEQUENCE</scope>
    <source>
        <strain evidence="4">MUM 19.33</strain>
    </source>
</reference>
<feature type="region of interest" description="Disordered" evidence="3">
    <location>
        <begin position="157"/>
        <end position="179"/>
    </location>
</feature>
<dbReference type="CDD" id="cd07557">
    <property type="entry name" value="trimeric_dUTPase"/>
    <property type="match status" value="1"/>
</dbReference>
<organism evidence="4 5">
    <name type="scientific">Emericellopsis cladophorae</name>
    <dbReference type="NCBI Taxonomy" id="2686198"/>
    <lineage>
        <taxon>Eukaryota</taxon>
        <taxon>Fungi</taxon>
        <taxon>Dikarya</taxon>
        <taxon>Ascomycota</taxon>
        <taxon>Pezizomycotina</taxon>
        <taxon>Sordariomycetes</taxon>
        <taxon>Hypocreomycetidae</taxon>
        <taxon>Hypocreales</taxon>
        <taxon>Bionectriaceae</taxon>
        <taxon>Emericellopsis</taxon>
    </lineage>
</organism>
<dbReference type="AlphaFoldDB" id="A0A9P9Y4Q0"/>
<evidence type="ECO:0000256" key="2">
    <source>
        <dbReference type="ARBA" id="ARBA00023080"/>
    </source>
</evidence>
<keyword evidence="5" id="KW-1185">Reference proteome</keyword>
<dbReference type="InterPro" id="IPR033704">
    <property type="entry name" value="dUTPase_trimeric"/>
</dbReference>
<evidence type="ECO:0008006" key="6">
    <source>
        <dbReference type="Google" id="ProtNLM"/>
    </source>
</evidence>
<reference evidence="4" key="2">
    <citation type="submission" date="2022-07" db="EMBL/GenBank/DDBJ databases">
        <authorList>
            <person name="Goncalves M.F.M."/>
            <person name="Hilario S."/>
            <person name="Van De Peer Y."/>
            <person name="Esteves A.C."/>
            <person name="Alves A."/>
        </authorList>
    </citation>
    <scope>NUCLEOTIDE SEQUENCE</scope>
    <source>
        <strain evidence="4">MUM 19.33</strain>
    </source>
</reference>